<organism evidence="6 7">
    <name type="scientific">Methanolobus vulcani</name>
    <dbReference type="NCBI Taxonomy" id="38026"/>
    <lineage>
        <taxon>Archaea</taxon>
        <taxon>Methanobacteriati</taxon>
        <taxon>Methanobacteriota</taxon>
        <taxon>Stenosarchaea group</taxon>
        <taxon>Methanomicrobia</taxon>
        <taxon>Methanosarcinales</taxon>
        <taxon>Methanosarcinaceae</taxon>
        <taxon>Methanolobus</taxon>
    </lineage>
</organism>
<feature type="domain" description="CBS" evidence="5">
    <location>
        <begin position="77"/>
        <end position="132"/>
    </location>
</feature>
<dbReference type="InterPro" id="IPR051257">
    <property type="entry name" value="Diverse_CBS-Domain"/>
</dbReference>
<sequence>MNVKDIMSSPVYTIAPDETVAHARKLMLKHKISTLVVAEKEEMVGIVTKTDLGKRLAQAEPMWRRRPIDKIPVSMVMHENPITIYPGATPAQASELMIENGINSLAVVNREVLGIVTGTDIMKYYSEQDIKTKVSEVISDDIVFVHRHHTINHVIHEMEENQTNYVIVNDDADEAVGMITTASVAFNLMSDNEGKLPSKNIKMTRRSTPAGVKEYRYVKEVPLVAEDIMTELPHVIDINNKATNAARIMLSEHTIALPVSNGGNIVGLINRRDIIRAVQQA</sequence>
<feature type="domain" description="CBS" evidence="5">
    <location>
        <begin position="138"/>
        <end position="196"/>
    </location>
</feature>
<evidence type="ECO:0000313" key="7">
    <source>
        <dbReference type="Proteomes" id="UP000199259"/>
    </source>
</evidence>
<evidence type="ECO:0000256" key="4">
    <source>
        <dbReference type="PROSITE-ProRule" id="PRU00703"/>
    </source>
</evidence>
<proteinExistence type="predicted"/>
<evidence type="ECO:0000256" key="2">
    <source>
        <dbReference type="ARBA" id="ARBA00023122"/>
    </source>
</evidence>
<comment type="caution">
    <text evidence="6">The sequence shown here is derived from an EMBL/GenBank/DDBJ whole genome shotgun (WGS) entry which is preliminary data.</text>
</comment>
<dbReference type="RefSeq" id="WP_091710748.1">
    <property type="nucleotide sequence ID" value="NZ_FNCA01000009.1"/>
</dbReference>
<evidence type="ECO:0000259" key="5">
    <source>
        <dbReference type="PROSITE" id="PS51371"/>
    </source>
</evidence>
<protein>
    <submittedName>
        <fullName evidence="6">CBS domain-containing protein</fullName>
    </submittedName>
</protein>
<keyword evidence="7" id="KW-1185">Reference proteome</keyword>
<evidence type="ECO:0000313" key="6">
    <source>
        <dbReference type="EMBL" id="SDG19686.1"/>
    </source>
</evidence>
<dbReference type="InterPro" id="IPR000644">
    <property type="entry name" value="CBS_dom"/>
</dbReference>
<keyword evidence="3" id="KW-0486">Methionine biosynthesis</keyword>
<keyword evidence="2 4" id="KW-0129">CBS domain</keyword>
<dbReference type="Proteomes" id="UP000199259">
    <property type="component" value="Unassembled WGS sequence"/>
</dbReference>
<accession>A0A7Z7AYB3</accession>
<evidence type="ECO:0000256" key="3">
    <source>
        <dbReference type="ARBA" id="ARBA00023167"/>
    </source>
</evidence>
<dbReference type="AlphaFoldDB" id="A0A7Z7AYB3"/>
<dbReference type="PROSITE" id="PS51371">
    <property type="entry name" value="CBS"/>
    <property type="match status" value="4"/>
</dbReference>
<dbReference type="PANTHER" id="PTHR43080">
    <property type="entry name" value="CBS DOMAIN-CONTAINING PROTEIN CBSX3, MITOCHONDRIAL"/>
    <property type="match status" value="1"/>
</dbReference>
<reference evidence="6 7" key="1">
    <citation type="submission" date="2016-10" db="EMBL/GenBank/DDBJ databases">
        <authorList>
            <person name="Varghese N."/>
            <person name="Submissions S."/>
        </authorList>
    </citation>
    <scope>NUCLEOTIDE SEQUENCE [LARGE SCALE GENOMIC DNA]</scope>
    <source>
        <strain evidence="6 7">PL 12/M</strain>
    </source>
</reference>
<dbReference type="SMART" id="SM00116">
    <property type="entry name" value="CBS"/>
    <property type="match status" value="4"/>
</dbReference>
<dbReference type="GO" id="GO:0009086">
    <property type="term" value="P:methionine biosynthetic process"/>
    <property type="evidence" value="ECO:0007669"/>
    <property type="project" value="UniProtKB-KW"/>
</dbReference>
<dbReference type="EMBL" id="FNCA01000009">
    <property type="protein sequence ID" value="SDG19686.1"/>
    <property type="molecule type" value="Genomic_DNA"/>
</dbReference>
<feature type="domain" description="CBS" evidence="5">
    <location>
        <begin position="229"/>
        <end position="281"/>
    </location>
</feature>
<dbReference type="Pfam" id="PF00571">
    <property type="entry name" value="CBS"/>
    <property type="match status" value="4"/>
</dbReference>
<dbReference type="CDD" id="cd04584">
    <property type="entry name" value="CBS_pair_AcuB_like"/>
    <property type="match status" value="1"/>
</dbReference>
<dbReference type="CDD" id="cd02205">
    <property type="entry name" value="CBS_pair_SF"/>
    <property type="match status" value="1"/>
</dbReference>
<name>A0A7Z7AYB3_9EURY</name>
<gene>
    <name evidence="6" type="ORF">SAMN04488589_2377</name>
</gene>
<feature type="domain" description="CBS" evidence="5">
    <location>
        <begin position="7"/>
        <end position="62"/>
    </location>
</feature>
<dbReference type="PANTHER" id="PTHR43080:SF29">
    <property type="entry name" value="OS02G0818000 PROTEIN"/>
    <property type="match status" value="1"/>
</dbReference>
<dbReference type="OrthoDB" id="8919at2157"/>
<dbReference type="Gene3D" id="3.10.580.10">
    <property type="entry name" value="CBS-domain"/>
    <property type="match status" value="2"/>
</dbReference>
<evidence type="ECO:0000256" key="1">
    <source>
        <dbReference type="ARBA" id="ARBA00022605"/>
    </source>
</evidence>
<dbReference type="InterPro" id="IPR046342">
    <property type="entry name" value="CBS_dom_sf"/>
</dbReference>
<dbReference type="SUPFAM" id="SSF54631">
    <property type="entry name" value="CBS-domain pair"/>
    <property type="match status" value="2"/>
</dbReference>
<keyword evidence="1" id="KW-0028">Amino-acid biosynthesis</keyword>